<dbReference type="InterPro" id="IPR051436">
    <property type="entry name" value="Autophagy-related_EPG5"/>
</dbReference>
<sequence length="682" mass="75643">MKPVQEWLTCMVSALLRIATYEDHLFILNHLLRCPPGLADWTAAFIQVLPSTGAGSQGQVAVDHALTVLATMTSPIRGREEFLQHMNSQNDNRTNASKPWVVLNSEGEEENEDASRPWLLLAESDLILLLSQLQLNDVFRFALRVTPGGAGGGGDDAYDPAEMSEAAMLGLFALGTCVVAILSRGLESFQQTRYRQLNKRIGWMLCETVQYICDHWSNYRRARPADTMTMLPRLCTEFDSFFCKATSSLFSAKRFGAWQFIAEMSFVCVSADTMWRLLLMLHTCSGAHHQVELPAGNPQEIMWKLQDGDTVQQLIDNLQAMPQQEAIFLLTALSNMAASRDDGERQLIEVIVALIYEASFIDQVTRDFCSKSGRDLLSSIAERHPFTISFLLGRVNTSMLRVGMMSLYLFHEIPLSLWQPTVDDVQLVRDWLLKGELASAESQLARLLLTGMNWGVTDTGEELFLPLDLHREVAVMVTEAYIKVIPESKGGLLYYSIQQLYNVSALVRQTPPQEQQFYSWATDLVHRLRLHAAAQPPPPGGAATRLGDAAFLAEVPDLHKTPRLRAVAASARDGGAMAAYVALAATAHGHNMADFLSDGLGMLARLAACQQHVSAVHALRVVTPLFLDNPSYLSTAERFVSVVRSISAADQTYVKMARDLFAPEFPGKVLQLFSSMMLVGDR</sequence>
<evidence type="ECO:0000313" key="2">
    <source>
        <dbReference type="RefSeq" id="XP_014679500.1"/>
    </source>
</evidence>
<name>A0ABM1F4X9_PRICU</name>
<keyword evidence="1" id="KW-1185">Reference proteome</keyword>
<dbReference type="RefSeq" id="XP_014679500.1">
    <property type="nucleotide sequence ID" value="XM_014824014.1"/>
</dbReference>
<accession>A0ABM1F4X9</accession>
<gene>
    <name evidence="2" type="primary">LOC106819370</name>
</gene>
<reference evidence="2" key="1">
    <citation type="submission" date="2025-08" db="UniProtKB">
        <authorList>
            <consortium name="RefSeq"/>
        </authorList>
    </citation>
    <scope>IDENTIFICATION</scope>
</reference>
<dbReference type="GeneID" id="106819370"/>
<dbReference type="PANTHER" id="PTHR31139:SF4">
    <property type="entry name" value="ECTOPIC P GRANULES PROTEIN 5 HOMOLOG"/>
    <property type="match status" value="1"/>
</dbReference>
<organism evidence="1 2">
    <name type="scientific">Priapulus caudatus</name>
    <name type="common">Priapulid worm</name>
    <dbReference type="NCBI Taxonomy" id="37621"/>
    <lineage>
        <taxon>Eukaryota</taxon>
        <taxon>Metazoa</taxon>
        <taxon>Ecdysozoa</taxon>
        <taxon>Scalidophora</taxon>
        <taxon>Priapulida</taxon>
        <taxon>Priapulimorpha</taxon>
        <taxon>Priapulimorphida</taxon>
        <taxon>Priapulidae</taxon>
        <taxon>Priapulus</taxon>
    </lineage>
</organism>
<protein>
    <submittedName>
        <fullName evidence="2">Ectopic P granules protein 5 homolog</fullName>
    </submittedName>
</protein>
<dbReference type="PANTHER" id="PTHR31139">
    <property type="entry name" value="ECTOPIC P GRANULES PROTEIN 5 HOMOLOG"/>
    <property type="match status" value="1"/>
</dbReference>
<evidence type="ECO:0000313" key="1">
    <source>
        <dbReference type="Proteomes" id="UP000695022"/>
    </source>
</evidence>
<proteinExistence type="predicted"/>
<dbReference type="Proteomes" id="UP000695022">
    <property type="component" value="Unplaced"/>
</dbReference>